<reference evidence="8 9" key="1">
    <citation type="submission" date="2019-04" db="EMBL/GenBank/DDBJ databases">
        <title>Friends and foes A comparative genomics study of 23 Aspergillus species from section Flavi.</title>
        <authorList>
            <consortium name="DOE Joint Genome Institute"/>
            <person name="Kjaerbolling I."/>
            <person name="Vesth T."/>
            <person name="Frisvad J.C."/>
            <person name="Nybo J.L."/>
            <person name="Theobald S."/>
            <person name="Kildgaard S."/>
            <person name="Isbrandt T."/>
            <person name="Kuo A."/>
            <person name="Sato A."/>
            <person name="Lyhne E.K."/>
            <person name="Kogle M.E."/>
            <person name="Wiebenga A."/>
            <person name="Kun R.S."/>
            <person name="Lubbers R.J."/>
            <person name="Makela M.R."/>
            <person name="Barry K."/>
            <person name="Chovatia M."/>
            <person name="Clum A."/>
            <person name="Daum C."/>
            <person name="Haridas S."/>
            <person name="He G."/>
            <person name="LaButti K."/>
            <person name="Lipzen A."/>
            <person name="Mondo S."/>
            <person name="Riley R."/>
            <person name="Salamov A."/>
            <person name="Simmons B.A."/>
            <person name="Magnuson J.K."/>
            <person name="Henrissat B."/>
            <person name="Mortensen U.H."/>
            <person name="Larsen T.O."/>
            <person name="Devries R.P."/>
            <person name="Grigoriev I.V."/>
            <person name="Machida M."/>
            <person name="Baker S.E."/>
            <person name="Andersen M.R."/>
        </authorList>
    </citation>
    <scope>NUCLEOTIDE SEQUENCE [LARGE SCALE GENOMIC DNA]</scope>
    <source>
        <strain evidence="8 9">IBT 18842</strain>
    </source>
</reference>
<feature type="signal peptide" evidence="7">
    <location>
        <begin position="1"/>
        <end position="24"/>
    </location>
</feature>
<dbReference type="OrthoDB" id="5215637at2759"/>
<evidence type="ECO:0000256" key="5">
    <source>
        <dbReference type="SAM" id="MobiDB-lite"/>
    </source>
</evidence>
<feature type="transmembrane region" description="Helical" evidence="6">
    <location>
        <begin position="218"/>
        <end position="241"/>
    </location>
</feature>
<evidence type="ECO:0000256" key="1">
    <source>
        <dbReference type="ARBA" id="ARBA00004167"/>
    </source>
</evidence>
<comment type="subcellular location">
    <subcellularLocation>
        <location evidence="1">Membrane</location>
        <topology evidence="1">Single-pass membrane protein</topology>
    </subcellularLocation>
</comment>
<evidence type="ECO:0000256" key="4">
    <source>
        <dbReference type="ARBA" id="ARBA00023136"/>
    </source>
</evidence>
<evidence type="ECO:0000256" key="7">
    <source>
        <dbReference type="SAM" id="SignalP"/>
    </source>
</evidence>
<keyword evidence="9" id="KW-1185">Reference proteome</keyword>
<dbReference type="GO" id="GO:0071944">
    <property type="term" value="C:cell periphery"/>
    <property type="evidence" value="ECO:0007669"/>
    <property type="project" value="UniProtKB-ARBA"/>
</dbReference>
<feature type="transmembrane region" description="Helical" evidence="6">
    <location>
        <begin position="545"/>
        <end position="566"/>
    </location>
</feature>
<feature type="compositionally biased region" description="Polar residues" evidence="5">
    <location>
        <begin position="422"/>
        <end position="452"/>
    </location>
</feature>
<evidence type="ECO:0000256" key="6">
    <source>
        <dbReference type="SAM" id="Phobius"/>
    </source>
</evidence>
<feature type="compositionally biased region" description="Low complexity" evidence="5">
    <location>
        <begin position="510"/>
        <end position="537"/>
    </location>
</feature>
<feature type="region of interest" description="Disordered" evidence="5">
    <location>
        <begin position="191"/>
        <end position="214"/>
    </location>
</feature>
<evidence type="ECO:0000313" key="8">
    <source>
        <dbReference type="EMBL" id="KAE8155136.1"/>
    </source>
</evidence>
<evidence type="ECO:0000256" key="3">
    <source>
        <dbReference type="ARBA" id="ARBA00022989"/>
    </source>
</evidence>
<keyword evidence="7" id="KW-0732">Signal</keyword>
<sequence>MRWTRQLSLYALLAVGPLSQNAYAATCYLPSGEVAADDQPCFPQNPVSSCCGGSTYVCSTNNMCAHYSGEYYIIGTCTDKTWNSPACPGYCFFRDHVHNTVFRCKANTYCCADGPTCNCTTGKNTYDIQDFLPAYGQLVGSSVAVNTAVVTSSLFTPRGASHTLTSAPASTTEAASSMVTNSTIQHSITGATTVSETTSTPEPTTPPSSPPENNGLKIGLGVGISLGVVAAALFAVAWVMWRRSKKNNAKVAYVQYTYPPQPQVHPLVEVEGSTAKRMTTQPTHHAFLNIRSRPAAPDFRIYAQQTTYAQPKAEDITKQAVAPIRHGAPQPARNYARVSNTKGAGHFMLTKPAGSNDTIYRCSAENYCCLSLTETQCNCSERNNYPRVPDFMPAYAQLVGSSVSINKAIATEYLLTPPTLTSYTVEPSSTSTREQSSFAVVTVSTPESSTPKPSRATEKPSASEKRPIFTEPSGVGNSTSSDRTSTPPSDMTSTTEAPSTPTEQSKTFRTSPTQTSSTSQTPAPTPSPAEAQPAQSSNTDPIQKAGLGVGMSLGVVGVCLCIAAVIRCRRAKKSATQEESTPEHYTFPPHPQVRPPIQIKSYTTRPKYVTPSRPVCEAA</sequence>
<dbReference type="GO" id="GO:0016020">
    <property type="term" value="C:membrane"/>
    <property type="evidence" value="ECO:0007669"/>
    <property type="project" value="UniProtKB-SubCell"/>
</dbReference>
<keyword evidence="4 6" id="KW-0472">Membrane</keyword>
<evidence type="ECO:0008006" key="10">
    <source>
        <dbReference type="Google" id="ProtNLM"/>
    </source>
</evidence>
<feature type="chain" id="PRO_5024950396" description="Mid2 domain-containing protein" evidence="7">
    <location>
        <begin position="25"/>
        <end position="619"/>
    </location>
</feature>
<feature type="compositionally biased region" description="Basic and acidic residues" evidence="5">
    <location>
        <begin position="455"/>
        <end position="468"/>
    </location>
</feature>
<feature type="region of interest" description="Disordered" evidence="5">
    <location>
        <begin position="420"/>
        <end position="542"/>
    </location>
</feature>
<keyword evidence="2 6" id="KW-0812">Transmembrane</keyword>
<organism evidence="8 9">
    <name type="scientific">Aspergillus avenaceus</name>
    <dbReference type="NCBI Taxonomy" id="36643"/>
    <lineage>
        <taxon>Eukaryota</taxon>
        <taxon>Fungi</taxon>
        <taxon>Dikarya</taxon>
        <taxon>Ascomycota</taxon>
        <taxon>Pezizomycotina</taxon>
        <taxon>Eurotiomycetes</taxon>
        <taxon>Eurotiomycetidae</taxon>
        <taxon>Eurotiales</taxon>
        <taxon>Aspergillaceae</taxon>
        <taxon>Aspergillus</taxon>
        <taxon>Aspergillus subgen. Circumdati</taxon>
    </lineage>
</organism>
<protein>
    <recommendedName>
        <fullName evidence="10">Mid2 domain-containing protein</fullName>
    </recommendedName>
</protein>
<dbReference type="AlphaFoldDB" id="A0A5N6U981"/>
<proteinExistence type="predicted"/>
<dbReference type="EMBL" id="ML742024">
    <property type="protein sequence ID" value="KAE8155136.1"/>
    <property type="molecule type" value="Genomic_DNA"/>
</dbReference>
<name>A0A5N6U981_ASPAV</name>
<gene>
    <name evidence="8" type="ORF">BDV25DRAFT_135181</name>
</gene>
<feature type="region of interest" description="Disordered" evidence="5">
    <location>
        <begin position="573"/>
        <end position="619"/>
    </location>
</feature>
<evidence type="ECO:0000256" key="2">
    <source>
        <dbReference type="ARBA" id="ARBA00022692"/>
    </source>
</evidence>
<dbReference type="PANTHER" id="PTHR15549:SF27">
    <property type="entry name" value="CHITIN-BINDING TYPE-1 DOMAIN-CONTAINING PROTEIN"/>
    <property type="match status" value="1"/>
</dbReference>
<dbReference type="InterPro" id="IPR051694">
    <property type="entry name" value="Immunoregulatory_rcpt-like"/>
</dbReference>
<dbReference type="PANTHER" id="PTHR15549">
    <property type="entry name" value="PAIRED IMMUNOGLOBULIN-LIKE TYPE 2 RECEPTOR"/>
    <property type="match status" value="1"/>
</dbReference>
<keyword evidence="3 6" id="KW-1133">Transmembrane helix</keyword>
<feature type="compositionally biased region" description="Low complexity" evidence="5">
    <location>
        <begin position="192"/>
        <end position="202"/>
    </location>
</feature>
<feature type="compositionally biased region" description="Low complexity" evidence="5">
    <location>
        <begin position="478"/>
        <end position="503"/>
    </location>
</feature>
<accession>A0A5N6U981</accession>
<evidence type="ECO:0000313" key="9">
    <source>
        <dbReference type="Proteomes" id="UP000325780"/>
    </source>
</evidence>
<dbReference type="Proteomes" id="UP000325780">
    <property type="component" value="Unassembled WGS sequence"/>
</dbReference>